<dbReference type="EMBL" id="CAEZYZ010000194">
    <property type="protein sequence ID" value="CAB4757075.1"/>
    <property type="molecule type" value="Genomic_DNA"/>
</dbReference>
<protein>
    <submittedName>
        <fullName evidence="1">Unannotated protein</fullName>
    </submittedName>
</protein>
<proteinExistence type="predicted"/>
<name>A0A6J6UCL9_9ZZZZ</name>
<organism evidence="1">
    <name type="scientific">freshwater metagenome</name>
    <dbReference type="NCBI Taxonomy" id="449393"/>
    <lineage>
        <taxon>unclassified sequences</taxon>
        <taxon>metagenomes</taxon>
        <taxon>ecological metagenomes</taxon>
    </lineage>
</organism>
<accession>A0A6J6UCL9</accession>
<reference evidence="1" key="1">
    <citation type="submission" date="2020-05" db="EMBL/GenBank/DDBJ databases">
        <authorList>
            <person name="Chiriac C."/>
            <person name="Salcher M."/>
            <person name="Ghai R."/>
            <person name="Kavagutti S V."/>
        </authorList>
    </citation>
    <scope>NUCLEOTIDE SEQUENCE</scope>
</reference>
<dbReference type="AlphaFoldDB" id="A0A6J6UCL9"/>
<gene>
    <name evidence="1" type="ORF">UFOPK2810_01135</name>
</gene>
<evidence type="ECO:0000313" key="1">
    <source>
        <dbReference type="EMBL" id="CAB4757075.1"/>
    </source>
</evidence>
<sequence>MTLEDLQPDALAAFDAARARAAELIEPGLLRAVQERITATLEGSSAPSRDCEPGAREIDCLALVDQMLIDVSSMSDETVAAANRHFTAGRLWDFVAAAYLMEASIRLDIASARLLGGRP</sequence>